<organism evidence="1 2">
    <name type="scientific">Clostridium saccharoperbutylacetonicum N1-4(HMT)</name>
    <dbReference type="NCBI Taxonomy" id="931276"/>
    <lineage>
        <taxon>Bacteria</taxon>
        <taxon>Bacillati</taxon>
        <taxon>Bacillota</taxon>
        <taxon>Clostridia</taxon>
        <taxon>Eubacteriales</taxon>
        <taxon>Clostridiaceae</taxon>
        <taxon>Clostridium</taxon>
    </lineage>
</organism>
<gene>
    <name evidence="1" type="ORF">Cspa_c31040</name>
</gene>
<dbReference type="AlphaFoldDB" id="M1LUV5"/>
<dbReference type="EMBL" id="CP004121">
    <property type="protein sequence ID" value="AGF56865.1"/>
    <property type="molecule type" value="Genomic_DNA"/>
</dbReference>
<sequence>MEDVLKGNIKETIKFLPEEKQKIILRLTEIFEGEEDTILEYCEREFIDVN</sequence>
<proteinExistence type="predicted"/>
<name>M1LUV5_9CLOT</name>
<evidence type="ECO:0000313" key="2">
    <source>
        <dbReference type="Proteomes" id="UP000011728"/>
    </source>
</evidence>
<dbReference type="HOGENOM" id="CLU_3134353_0_0_9"/>
<dbReference type="Proteomes" id="UP000011728">
    <property type="component" value="Chromosome"/>
</dbReference>
<protein>
    <submittedName>
        <fullName evidence="1">Uncharacterized protein</fullName>
    </submittedName>
</protein>
<accession>M1LUV5</accession>
<dbReference type="RefSeq" id="WP_015393184.1">
    <property type="nucleotide sequence ID" value="NC_020291.1"/>
</dbReference>
<evidence type="ECO:0000313" key="1">
    <source>
        <dbReference type="EMBL" id="AGF56865.1"/>
    </source>
</evidence>
<reference evidence="1 2" key="1">
    <citation type="submission" date="2013-02" db="EMBL/GenBank/DDBJ databases">
        <title>Genome sequence of Clostridium saccharoperbutylacetonicum N1-4(HMT).</title>
        <authorList>
            <person name="Poehlein A."/>
            <person name="Daniel R."/>
        </authorList>
    </citation>
    <scope>NUCLEOTIDE SEQUENCE [LARGE SCALE GENOMIC DNA]</scope>
    <source>
        <strain evidence="2">N1-4(HMT)</strain>
    </source>
</reference>
<keyword evidence="2" id="KW-1185">Reference proteome</keyword>
<dbReference type="PATRIC" id="fig|931276.5.peg.3122"/>
<dbReference type="KEGG" id="csr:Cspa_c31040"/>
<dbReference type="STRING" id="36745.CLSAP_28290"/>